<dbReference type="PRINTS" id="PR01036">
    <property type="entry name" value="TCRTETB"/>
</dbReference>
<feature type="transmembrane region" description="Helical" evidence="5">
    <location>
        <begin position="312"/>
        <end position="333"/>
    </location>
</feature>
<feature type="domain" description="Major facilitator superfamily (MFS) profile" evidence="6">
    <location>
        <begin position="49"/>
        <end position="501"/>
    </location>
</feature>
<dbReference type="InterPro" id="IPR036259">
    <property type="entry name" value="MFS_trans_sf"/>
</dbReference>
<dbReference type="AlphaFoldDB" id="A0A7Y9LE08"/>
<dbReference type="InterPro" id="IPR020846">
    <property type="entry name" value="MFS_dom"/>
</dbReference>
<dbReference type="CDD" id="cd17321">
    <property type="entry name" value="MFS_MMR_MDR_like"/>
    <property type="match status" value="1"/>
</dbReference>
<feature type="transmembrane region" description="Helical" evidence="5">
    <location>
        <begin position="474"/>
        <end position="500"/>
    </location>
</feature>
<evidence type="ECO:0000313" key="7">
    <source>
        <dbReference type="EMBL" id="NYE72556.1"/>
    </source>
</evidence>
<feature type="transmembrane region" description="Helical" evidence="5">
    <location>
        <begin position="440"/>
        <end position="462"/>
    </location>
</feature>
<evidence type="ECO:0000256" key="5">
    <source>
        <dbReference type="SAM" id="Phobius"/>
    </source>
</evidence>
<comment type="caution">
    <text evidence="7">The sequence shown here is derived from an EMBL/GenBank/DDBJ whole genome shotgun (WGS) entry which is preliminary data.</text>
</comment>
<dbReference type="GO" id="GO:0005886">
    <property type="term" value="C:plasma membrane"/>
    <property type="evidence" value="ECO:0007669"/>
    <property type="project" value="UniProtKB-SubCell"/>
</dbReference>
<evidence type="ECO:0000256" key="2">
    <source>
        <dbReference type="ARBA" id="ARBA00022692"/>
    </source>
</evidence>
<keyword evidence="4 5" id="KW-0472">Membrane</keyword>
<dbReference type="PROSITE" id="PS50850">
    <property type="entry name" value="MFS"/>
    <property type="match status" value="1"/>
</dbReference>
<feature type="transmembrane region" description="Helical" evidence="5">
    <location>
        <begin position="173"/>
        <end position="196"/>
    </location>
</feature>
<protein>
    <submittedName>
        <fullName evidence="7">MFS family permease</fullName>
    </submittedName>
</protein>
<dbReference type="Gene3D" id="1.20.1720.10">
    <property type="entry name" value="Multidrug resistance protein D"/>
    <property type="match status" value="1"/>
</dbReference>
<feature type="transmembrane region" description="Helical" evidence="5">
    <location>
        <begin position="140"/>
        <end position="161"/>
    </location>
</feature>
<evidence type="ECO:0000256" key="4">
    <source>
        <dbReference type="ARBA" id="ARBA00023136"/>
    </source>
</evidence>
<dbReference type="RefSeq" id="WP_179753433.1">
    <property type="nucleotide sequence ID" value="NZ_JACCBU010000001.1"/>
</dbReference>
<feature type="transmembrane region" description="Helical" evidence="5">
    <location>
        <begin position="50"/>
        <end position="71"/>
    </location>
</feature>
<feature type="transmembrane region" description="Helical" evidence="5">
    <location>
        <begin position="115"/>
        <end position="134"/>
    </location>
</feature>
<feature type="transmembrane region" description="Helical" evidence="5">
    <location>
        <begin position="83"/>
        <end position="103"/>
    </location>
</feature>
<dbReference type="Proteomes" id="UP000569914">
    <property type="component" value="Unassembled WGS sequence"/>
</dbReference>
<dbReference type="PANTHER" id="PTHR42718:SF39">
    <property type="entry name" value="ACTINORHODIN TRANSPORTER-RELATED"/>
    <property type="match status" value="1"/>
</dbReference>
<dbReference type="PANTHER" id="PTHR42718">
    <property type="entry name" value="MAJOR FACILITATOR SUPERFAMILY MULTIDRUG TRANSPORTER MFSC"/>
    <property type="match status" value="1"/>
</dbReference>
<organism evidence="7 8">
    <name type="scientific">Microlunatus parietis</name>
    <dbReference type="NCBI Taxonomy" id="682979"/>
    <lineage>
        <taxon>Bacteria</taxon>
        <taxon>Bacillati</taxon>
        <taxon>Actinomycetota</taxon>
        <taxon>Actinomycetes</taxon>
        <taxon>Propionibacteriales</taxon>
        <taxon>Propionibacteriaceae</taxon>
        <taxon>Microlunatus</taxon>
    </lineage>
</organism>
<feature type="transmembrane region" description="Helical" evidence="5">
    <location>
        <begin position="266"/>
        <end position="285"/>
    </location>
</feature>
<dbReference type="EMBL" id="JACCBU010000001">
    <property type="protein sequence ID" value="NYE72556.1"/>
    <property type="molecule type" value="Genomic_DNA"/>
</dbReference>
<name>A0A7Y9LE08_9ACTN</name>
<feature type="transmembrane region" description="Helical" evidence="5">
    <location>
        <begin position="339"/>
        <end position="366"/>
    </location>
</feature>
<evidence type="ECO:0000256" key="3">
    <source>
        <dbReference type="ARBA" id="ARBA00022989"/>
    </source>
</evidence>
<feature type="transmembrane region" description="Helical" evidence="5">
    <location>
        <begin position="208"/>
        <end position="227"/>
    </location>
</feature>
<proteinExistence type="predicted"/>
<gene>
    <name evidence="7" type="ORF">BKA15_003885</name>
</gene>
<reference evidence="7 8" key="1">
    <citation type="submission" date="2020-07" db="EMBL/GenBank/DDBJ databases">
        <title>Sequencing the genomes of 1000 actinobacteria strains.</title>
        <authorList>
            <person name="Klenk H.-P."/>
        </authorList>
    </citation>
    <scope>NUCLEOTIDE SEQUENCE [LARGE SCALE GENOMIC DNA]</scope>
    <source>
        <strain evidence="7 8">DSM 22083</strain>
    </source>
</reference>
<feature type="transmembrane region" description="Helical" evidence="5">
    <location>
        <begin position="408"/>
        <end position="428"/>
    </location>
</feature>
<evidence type="ECO:0000256" key="1">
    <source>
        <dbReference type="ARBA" id="ARBA00004651"/>
    </source>
</evidence>
<feature type="transmembrane region" description="Helical" evidence="5">
    <location>
        <begin position="239"/>
        <end position="260"/>
    </location>
</feature>
<dbReference type="InterPro" id="IPR011701">
    <property type="entry name" value="MFS"/>
</dbReference>
<dbReference type="Gene3D" id="1.20.1250.20">
    <property type="entry name" value="MFS general substrate transporter like domains"/>
    <property type="match status" value="1"/>
</dbReference>
<dbReference type="GO" id="GO:0022857">
    <property type="term" value="F:transmembrane transporter activity"/>
    <property type="evidence" value="ECO:0007669"/>
    <property type="project" value="InterPro"/>
</dbReference>
<evidence type="ECO:0000259" key="6">
    <source>
        <dbReference type="PROSITE" id="PS50850"/>
    </source>
</evidence>
<keyword evidence="2 5" id="KW-0812">Transmembrane</keyword>
<sequence length="510" mass="53198">MKTLWYQVPGEPRVISVTDERVLTRPRTRARNLTRNLTTRERTTGGIPGLVVILAGAFLATGSFFVINVALPTIGRQLGADPGLLPLLVAGYSTPYAALLVAGGRLGDRYGRRRMFVIGAAAFALGTLCCTIAPDFWTLVAARLVQGTAAALLTPQVLGTIQATFSGAARQRAIAWFGSTLGLAAAGGQLLGGVIAEYDLGGLGWRAIFLPLVVVAALLALLAVRLVPETTGQAVKIDILGGALLALPLILLLLPLSLGARLGWPVWTWLSLLAAVPAVVIFVAVERRIEAAGRMPLLPPSLFALRPFRRGLVTALAFFLGLGGFFLVIGFVLQGGLGLGALGAALVLTPYALGFLACSMIIPWLVRRFGVRVIIAGAAILVVANLIIAVRSWLTYPTLSGTSLLPELIMLGIGQSLVMIPVFGQVLAQLPAERAGTAAGVLTTTQQIGIALGAAVFGAVLFAEPHGPVHSPGWAWLTAIVFAGMAVLAGITALCAGVGGRGDERRMNDR</sequence>
<dbReference type="SUPFAM" id="SSF103473">
    <property type="entry name" value="MFS general substrate transporter"/>
    <property type="match status" value="2"/>
</dbReference>
<keyword evidence="8" id="KW-1185">Reference proteome</keyword>
<comment type="subcellular location">
    <subcellularLocation>
        <location evidence="1">Cell membrane</location>
        <topology evidence="1">Multi-pass membrane protein</topology>
    </subcellularLocation>
</comment>
<accession>A0A7Y9LE08</accession>
<evidence type="ECO:0000313" key="8">
    <source>
        <dbReference type="Proteomes" id="UP000569914"/>
    </source>
</evidence>
<dbReference type="Pfam" id="PF07690">
    <property type="entry name" value="MFS_1"/>
    <property type="match status" value="1"/>
</dbReference>
<feature type="transmembrane region" description="Helical" evidence="5">
    <location>
        <begin position="373"/>
        <end position="396"/>
    </location>
</feature>
<keyword evidence="3 5" id="KW-1133">Transmembrane helix</keyword>